<proteinExistence type="predicted"/>
<comment type="caution">
    <text evidence="1">The sequence shown here is derived from an EMBL/GenBank/DDBJ whole genome shotgun (WGS) entry which is preliminary data.</text>
</comment>
<dbReference type="Proteomes" id="UP000290261">
    <property type="component" value="Unassembled WGS sequence"/>
</dbReference>
<dbReference type="RefSeq" id="WP_129653354.1">
    <property type="nucleotide sequence ID" value="NZ_ML142907.1"/>
</dbReference>
<sequence>MNFPRLKYLALWVWLFFLGCSTDQETKSDVGGTQDIVDVSQNRKSVGDSAVDLLGNSQFLDLHLEIVYVEGLEPNSTTLDNFEIFLKERLNKPGSITMELTEIPSPGQEVYTIADIRELEDNIRTAYNETNVLKVFGLFMDGEYSENTEQGSVLGIAYRNTSFALFAETIREFSGQPLGPSTTVLETTVLNHEFGHLLGLVNAGTPLQSRHQDSEHGRHCTTDDCLMYWTAETGEGLVNMISGGNIPELDAACLADLKANGGK</sequence>
<accession>A0A444VRW6</accession>
<keyword evidence="1" id="KW-0482">Metalloprotease</keyword>
<keyword evidence="1" id="KW-0645">Protease</keyword>
<organism evidence="1 2">
    <name type="scientific">Flagellimonas olearia</name>
    <dbReference type="NCBI Taxonomy" id="552546"/>
    <lineage>
        <taxon>Bacteria</taxon>
        <taxon>Pseudomonadati</taxon>
        <taxon>Bacteroidota</taxon>
        <taxon>Flavobacteriia</taxon>
        <taxon>Flavobacteriales</taxon>
        <taxon>Flavobacteriaceae</taxon>
        <taxon>Flagellimonas</taxon>
    </lineage>
</organism>
<dbReference type="EMBL" id="JJMP01000001">
    <property type="protein sequence ID" value="RYC53456.1"/>
    <property type="molecule type" value="Genomic_DNA"/>
</dbReference>
<gene>
    <name evidence="1" type="ORF">DN53_04370</name>
</gene>
<reference evidence="1 2" key="1">
    <citation type="submission" date="2014-04" db="EMBL/GenBank/DDBJ databases">
        <title>Whole genome of Muricauda olearia.</title>
        <authorList>
            <person name="Zhang X.-H."/>
            <person name="Tang K."/>
        </authorList>
    </citation>
    <scope>NUCLEOTIDE SEQUENCE [LARGE SCALE GENOMIC DNA]</scope>
    <source>
        <strain evidence="1 2">Th120</strain>
    </source>
</reference>
<keyword evidence="2" id="KW-1185">Reference proteome</keyword>
<dbReference type="AlphaFoldDB" id="A0A444VRW6"/>
<keyword evidence="1" id="KW-0378">Hydrolase</keyword>
<evidence type="ECO:0000313" key="1">
    <source>
        <dbReference type="EMBL" id="RYC53456.1"/>
    </source>
</evidence>
<dbReference type="PROSITE" id="PS51257">
    <property type="entry name" value="PROKAR_LIPOPROTEIN"/>
    <property type="match status" value="1"/>
</dbReference>
<protein>
    <submittedName>
        <fullName evidence="1">Membrane metalloprotease</fullName>
    </submittedName>
</protein>
<dbReference type="GO" id="GO:0008237">
    <property type="term" value="F:metallopeptidase activity"/>
    <property type="evidence" value="ECO:0007669"/>
    <property type="project" value="UniProtKB-KW"/>
</dbReference>
<name>A0A444VRW6_9FLAO</name>
<dbReference type="GO" id="GO:0006508">
    <property type="term" value="P:proteolysis"/>
    <property type="evidence" value="ECO:0007669"/>
    <property type="project" value="UniProtKB-KW"/>
</dbReference>
<evidence type="ECO:0000313" key="2">
    <source>
        <dbReference type="Proteomes" id="UP000290261"/>
    </source>
</evidence>
<dbReference type="SUPFAM" id="SSF55486">
    <property type="entry name" value="Metalloproteases ('zincins'), catalytic domain"/>
    <property type="match status" value="1"/>
</dbReference>